<dbReference type="Proteomes" id="UP001302329">
    <property type="component" value="Unassembled WGS sequence"/>
</dbReference>
<dbReference type="SMART" id="SM00267">
    <property type="entry name" value="GGDEF"/>
    <property type="match status" value="1"/>
</dbReference>
<proteinExistence type="predicted"/>
<dbReference type="InterPro" id="IPR003018">
    <property type="entry name" value="GAF"/>
</dbReference>
<protein>
    <submittedName>
        <fullName evidence="2">Sensor domain-containing diguanylate cyclase</fullName>
        <ecNumber evidence="2">2.7.7.65</ecNumber>
    </submittedName>
</protein>
<dbReference type="SUPFAM" id="SSF55073">
    <property type="entry name" value="Nucleotide cyclase"/>
    <property type="match status" value="1"/>
</dbReference>
<dbReference type="PROSITE" id="PS50887">
    <property type="entry name" value="GGDEF"/>
    <property type="match status" value="1"/>
</dbReference>
<dbReference type="EMBL" id="JAYGHY010000001">
    <property type="protein sequence ID" value="MEA5440953.1"/>
    <property type="molecule type" value="Genomic_DNA"/>
</dbReference>
<evidence type="ECO:0000313" key="3">
    <source>
        <dbReference type="Proteomes" id="UP001302329"/>
    </source>
</evidence>
<dbReference type="Gene3D" id="3.30.70.270">
    <property type="match status" value="1"/>
</dbReference>
<dbReference type="RefSeq" id="WP_323355125.1">
    <property type="nucleotide sequence ID" value="NZ_JAYGHY010000001.1"/>
</dbReference>
<dbReference type="EC" id="2.7.7.65" evidence="2"/>
<dbReference type="InterPro" id="IPR029016">
    <property type="entry name" value="GAF-like_dom_sf"/>
</dbReference>
<dbReference type="PANTHER" id="PTHR43102">
    <property type="entry name" value="SLR1143 PROTEIN"/>
    <property type="match status" value="1"/>
</dbReference>
<dbReference type="GO" id="GO:0052621">
    <property type="term" value="F:diguanylate cyclase activity"/>
    <property type="evidence" value="ECO:0007669"/>
    <property type="project" value="UniProtKB-EC"/>
</dbReference>
<dbReference type="CDD" id="cd01949">
    <property type="entry name" value="GGDEF"/>
    <property type="match status" value="1"/>
</dbReference>
<dbReference type="InterPro" id="IPR029787">
    <property type="entry name" value="Nucleotide_cyclase"/>
</dbReference>
<dbReference type="InterPro" id="IPR000160">
    <property type="entry name" value="GGDEF_dom"/>
</dbReference>
<dbReference type="Pfam" id="PF01590">
    <property type="entry name" value="GAF"/>
    <property type="match status" value="1"/>
</dbReference>
<dbReference type="InterPro" id="IPR043128">
    <property type="entry name" value="Rev_trsase/Diguanyl_cyclase"/>
</dbReference>
<reference evidence="2 3" key="1">
    <citation type="submission" date="2023-12" db="EMBL/GenBank/DDBJ databases">
        <title>Baltic Sea Cyanobacteria.</title>
        <authorList>
            <person name="Delbaje E."/>
            <person name="Fewer D.P."/>
            <person name="Shishido T.K."/>
        </authorList>
    </citation>
    <scope>NUCLEOTIDE SEQUENCE [LARGE SCALE GENOMIC DNA]</scope>
    <source>
        <strain evidence="2 3">UHCC 0281</strain>
    </source>
</reference>
<evidence type="ECO:0000313" key="2">
    <source>
        <dbReference type="EMBL" id="MEA5440953.1"/>
    </source>
</evidence>
<keyword evidence="2" id="KW-0808">Transferase</keyword>
<feature type="domain" description="GGDEF" evidence="1">
    <location>
        <begin position="197"/>
        <end position="330"/>
    </location>
</feature>
<dbReference type="Pfam" id="PF00990">
    <property type="entry name" value="GGDEF"/>
    <property type="match status" value="1"/>
</dbReference>
<gene>
    <name evidence="2" type="ORF">VB739_00125</name>
</gene>
<keyword evidence="2" id="KW-0548">Nucleotidyltransferase</keyword>
<accession>A0ABU5SR58</accession>
<name>A0ABU5SR58_9CYAN</name>
<organism evidence="2 3">
    <name type="scientific">Cyanobium gracile UHCC 0281</name>
    <dbReference type="NCBI Taxonomy" id="3110309"/>
    <lineage>
        <taxon>Bacteria</taxon>
        <taxon>Bacillati</taxon>
        <taxon>Cyanobacteriota</taxon>
        <taxon>Cyanophyceae</taxon>
        <taxon>Synechococcales</taxon>
        <taxon>Prochlorococcaceae</taxon>
        <taxon>Cyanobium</taxon>
    </lineage>
</organism>
<sequence length="332" mass="37122">MAPYPAYPVPADEDQRLRELERYGILDADSDEHFDRILDLTAAIFGTPIVAISLVEADRQWFLARRGLAVRETPREMALCAHAIVHDEVMVVPDARADERFRSNPLVFADPHIRFYAGAPLQTSGGHNLGTLCVIDREPRELGPEQRELLHRLAQLAMRELELRRLAHLCPVTGLPTRHTFLSIGEREFERARRDQHPLSLLLFDLDNLRLINNRWGHLAGDQVLTDVVQLARTFLQPQDFAARLGDGEFALLLVGIQRDQAMALADGLRTAVAHLPGVYSHSDFRLTISGGLTVLSPSDQRLSDLIHRAGRALELAKGNGRNQIASLFDGP</sequence>
<comment type="caution">
    <text evidence="2">The sequence shown here is derived from an EMBL/GenBank/DDBJ whole genome shotgun (WGS) entry which is preliminary data.</text>
</comment>
<evidence type="ECO:0000259" key="1">
    <source>
        <dbReference type="PROSITE" id="PS50887"/>
    </source>
</evidence>
<dbReference type="SMART" id="SM00065">
    <property type="entry name" value="GAF"/>
    <property type="match status" value="1"/>
</dbReference>
<dbReference type="PANTHER" id="PTHR43102:SF2">
    <property type="entry name" value="GAF DOMAIN-CONTAINING PROTEIN"/>
    <property type="match status" value="1"/>
</dbReference>
<keyword evidence="3" id="KW-1185">Reference proteome</keyword>
<dbReference type="Gene3D" id="3.30.450.40">
    <property type="match status" value="1"/>
</dbReference>
<dbReference type="NCBIfam" id="TIGR00254">
    <property type="entry name" value="GGDEF"/>
    <property type="match status" value="1"/>
</dbReference>
<dbReference type="SUPFAM" id="SSF55781">
    <property type="entry name" value="GAF domain-like"/>
    <property type="match status" value="1"/>
</dbReference>